<dbReference type="OrthoDB" id="1450994at2"/>
<dbReference type="Proteomes" id="UP000282985">
    <property type="component" value="Unassembled WGS sequence"/>
</dbReference>
<evidence type="ECO:0000313" key="3">
    <source>
        <dbReference type="Proteomes" id="UP000282985"/>
    </source>
</evidence>
<feature type="domain" description="Rhodanese" evidence="1">
    <location>
        <begin position="27"/>
        <end position="113"/>
    </location>
</feature>
<name>A0A434AGU5_9BACT</name>
<dbReference type="InterPro" id="IPR001763">
    <property type="entry name" value="Rhodanese-like_dom"/>
</dbReference>
<dbReference type="PROSITE" id="PS50206">
    <property type="entry name" value="RHODANESE_3"/>
    <property type="match status" value="1"/>
</dbReference>
<dbReference type="CDD" id="cd00158">
    <property type="entry name" value="RHOD"/>
    <property type="match status" value="1"/>
</dbReference>
<sequence>MDNTLKKMKLSYLGTGKHKIAVKSFLEQRDAIFLDVRAKEEVETFQFNFQHFNIEVIHIPIDELPDRFKELPKNKVIGAFCSSGTRSAWAYIYLLSKGFEKVKWIEAGNEEIAGALKPGFIFKNL</sequence>
<dbReference type="Pfam" id="PF00581">
    <property type="entry name" value="Rhodanese"/>
    <property type="match status" value="1"/>
</dbReference>
<evidence type="ECO:0000259" key="1">
    <source>
        <dbReference type="PROSITE" id="PS50206"/>
    </source>
</evidence>
<dbReference type="InterPro" id="IPR036873">
    <property type="entry name" value="Rhodanese-like_dom_sf"/>
</dbReference>
<comment type="caution">
    <text evidence="2">The sequence shown here is derived from an EMBL/GenBank/DDBJ whole genome shotgun (WGS) entry which is preliminary data.</text>
</comment>
<gene>
    <name evidence="2" type="ORF">DLK05_12360</name>
</gene>
<dbReference type="PANTHER" id="PTHR43031:SF1">
    <property type="entry name" value="PYRIDINE NUCLEOTIDE-DISULPHIDE OXIDOREDUCTASE"/>
    <property type="match status" value="1"/>
</dbReference>
<evidence type="ECO:0000313" key="2">
    <source>
        <dbReference type="EMBL" id="RUT73614.1"/>
    </source>
</evidence>
<dbReference type="SUPFAM" id="SSF52821">
    <property type="entry name" value="Rhodanese/Cell cycle control phosphatase"/>
    <property type="match status" value="1"/>
</dbReference>
<dbReference type="InterPro" id="IPR050229">
    <property type="entry name" value="GlpE_sulfurtransferase"/>
</dbReference>
<accession>A0A434AGU5</accession>
<dbReference type="RefSeq" id="WP_127344277.1">
    <property type="nucleotide sequence ID" value="NZ_RJJX01000018.1"/>
</dbReference>
<dbReference type="PANTHER" id="PTHR43031">
    <property type="entry name" value="FAD-DEPENDENT OXIDOREDUCTASE"/>
    <property type="match status" value="1"/>
</dbReference>
<dbReference type="EMBL" id="RJJX01000018">
    <property type="protein sequence ID" value="RUT73614.1"/>
    <property type="molecule type" value="Genomic_DNA"/>
</dbReference>
<dbReference type="AlphaFoldDB" id="A0A434AGU5"/>
<reference evidence="2 3" key="1">
    <citation type="submission" date="2018-11" db="EMBL/GenBank/DDBJ databases">
        <title>Parancylomarina longa gen. nov., sp. nov., isolated from sediments of southern Okinawa.</title>
        <authorList>
            <person name="Fu T."/>
        </authorList>
    </citation>
    <scope>NUCLEOTIDE SEQUENCE [LARGE SCALE GENOMIC DNA]</scope>
    <source>
        <strain evidence="2 3">T3-2 S1-C</strain>
    </source>
</reference>
<dbReference type="Gene3D" id="3.40.250.10">
    <property type="entry name" value="Rhodanese-like domain"/>
    <property type="match status" value="1"/>
</dbReference>
<protein>
    <submittedName>
        <fullName evidence="2">Rhodanese-like domain-containing protein</fullName>
    </submittedName>
</protein>
<organism evidence="2 3">
    <name type="scientific">Ancylomarina longa</name>
    <dbReference type="NCBI Taxonomy" id="2487017"/>
    <lineage>
        <taxon>Bacteria</taxon>
        <taxon>Pseudomonadati</taxon>
        <taxon>Bacteroidota</taxon>
        <taxon>Bacteroidia</taxon>
        <taxon>Marinilabiliales</taxon>
        <taxon>Marinifilaceae</taxon>
        <taxon>Ancylomarina</taxon>
    </lineage>
</organism>
<proteinExistence type="predicted"/>
<keyword evidence="3" id="KW-1185">Reference proteome</keyword>